<dbReference type="Proteomes" id="UP000006462">
    <property type="component" value="Unassembled WGS sequence"/>
</dbReference>
<dbReference type="EMBL" id="ADFP01000086">
    <property type="protein sequence ID" value="EFB90278.1"/>
    <property type="molecule type" value="Genomic_DNA"/>
</dbReference>
<name>A0ABM9ZTQ2_9BACT</name>
<proteinExistence type="predicted"/>
<gene>
    <name evidence="1" type="ORF">HMPREF7215_1189</name>
</gene>
<accession>A0ABM9ZTQ2</accession>
<protein>
    <submittedName>
        <fullName evidence="1">Uncharacterized protein</fullName>
    </submittedName>
</protein>
<organism evidence="1 2">
    <name type="scientific">Pyramidobacter piscolens W5455</name>
    <dbReference type="NCBI Taxonomy" id="352165"/>
    <lineage>
        <taxon>Bacteria</taxon>
        <taxon>Thermotogati</taxon>
        <taxon>Synergistota</taxon>
        <taxon>Synergistia</taxon>
        <taxon>Synergistales</taxon>
        <taxon>Dethiosulfovibrionaceae</taxon>
        <taxon>Pyramidobacter</taxon>
    </lineage>
</organism>
<evidence type="ECO:0000313" key="1">
    <source>
        <dbReference type="EMBL" id="EFB90278.1"/>
    </source>
</evidence>
<keyword evidence="2" id="KW-1185">Reference proteome</keyword>
<reference evidence="1 2" key="1">
    <citation type="submission" date="2009-12" db="EMBL/GenBank/DDBJ databases">
        <authorList>
            <person name="Shrivastava S."/>
            <person name="Madupu R."/>
            <person name="Durkin A.S."/>
            <person name="Torralba M."/>
            <person name="Methe B."/>
            <person name="Sutton G.G."/>
            <person name="Strausberg R.L."/>
            <person name="Nelson K.E."/>
        </authorList>
    </citation>
    <scope>NUCLEOTIDE SEQUENCE [LARGE SCALE GENOMIC DNA]</scope>
    <source>
        <strain evidence="1 2">W5455</strain>
    </source>
</reference>
<sequence>MAGAPRPLTLCFDKKTVLRHSSCRRTVFSRKRMFHVEQLIENAARKRFQAEKDFSLT</sequence>
<comment type="caution">
    <text evidence="1">The sequence shown here is derived from an EMBL/GenBank/DDBJ whole genome shotgun (WGS) entry which is preliminary data.</text>
</comment>
<evidence type="ECO:0000313" key="2">
    <source>
        <dbReference type="Proteomes" id="UP000006462"/>
    </source>
</evidence>